<sequence length="164" mass="17169">MTNDDSDIAPGDAERGEQATAPQAGGDATARFTAVPAGESVVERPSSSEVRLSASDQATVDALRPGTALLLSLRGPNAGARFLLDDAEVSVGRHTSSDIFLDDVTVSRRHAVFRRTDTGYAVTDIGSLNGTYVNGALVDSHDLQTGDEVMVGKFRLVFFGAPTS</sequence>
<dbReference type="Proteomes" id="UP000559182">
    <property type="component" value="Unassembled WGS sequence"/>
</dbReference>
<dbReference type="RefSeq" id="WP_183319961.1">
    <property type="nucleotide sequence ID" value="NZ_JACHVQ010000001.1"/>
</dbReference>
<protein>
    <submittedName>
        <fullName evidence="4">PSer/pThr/pTyr-binding forkhead associated (FHA) protein</fullName>
    </submittedName>
</protein>
<comment type="caution">
    <text evidence="4">The sequence shown here is derived from an EMBL/GenBank/DDBJ whole genome shotgun (WGS) entry which is preliminary data.</text>
</comment>
<evidence type="ECO:0000256" key="2">
    <source>
        <dbReference type="SAM" id="MobiDB-lite"/>
    </source>
</evidence>
<feature type="compositionally biased region" description="Low complexity" evidence="2">
    <location>
        <begin position="39"/>
        <end position="53"/>
    </location>
</feature>
<accession>A0A839N4P8</accession>
<feature type="region of interest" description="Disordered" evidence="2">
    <location>
        <begin position="1"/>
        <end position="53"/>
    </location>
</feature>
<reference evidence="4 5" key="1">
    <citation type="submission" date="2020-08" db="EMBL/GenBank/DDBJ databases">
        <title>Sequencing the genomes of 1000 actinobacteria strains.</title>
        <authorList>
            <person name="Klenk H.-P."/>
        </authorList>
    </citation>
    <scope>NUCLEOTIDE SEQUENCE [LARGE SCALE GENOMIC DNA]</scope>
    <source>
        <strain evidence="4 5">DSM 105369</strain>
    </source>
</reference>
<dbReference type="InterPro" id="IPR000253">
    <property type="entry name" value="FHA_dom"/>
</dbReference>
<dbReference type="AlphaFoldDB" id="A0A839N4P8"/>
<dbReference type="Pfam" id="PF00498">
    <property type="entry name" value="FHA"/>
    <property type="match status" value="1"/>
</dbReference>
<dbReference type="SMART" id="SM00240">
    <property type="entry name" value="FHA"/>
    <property type="match status" value="1"/>
</dbReference>
<gene>
    <name evidence="4" type="ORF">FHU39_001713</name>
</gene>
<dbReference type="PANTHER" id="PTHR23308">
    <property type="entry name" value="NUCLEAR INHIBITOR OF PROTEIN PHOSPHATASE-1"/>
    <property type="match status" value="1"/>
</dbReference>
<dbReference type="EMBL" id="JACHVQ010000001">
    <property type="protein sequence ID" value="MBB2891729.1"/>
    <property type="molecule type" value="Genomic_DNA"/>
</dbReference>
<name>A0A839N4P8_9MICO</name>
<evidence type="ECO:0000313" key="5">
    <source>
        <dbReference type="Proteomes" id="UP000559182"/>
    </source>
</evidence>
<dbReference type="PROSITE" id="PS50006">
    <property type="entry name" value="FHA_DOMAIN"/>
    <property type="match status" value="1"/>
</dbReference>
<dbReference type="InterPro" id="IPR008984">
    <property type="entry name" value="SMAD_FHA_dom_sf"/>
</dbReference>
<feature type="domain" description="FHA" evidence="3">
    <location>
        <begin position="89"/>
        <end position="138"/>
    </location>
</feature>
<organism evidence="4 5">
    <name type="scientific">Flexivirga oryzae</name>
    <dbReference type="NCBI Taxonomy" id="1794944"/>
    <lineage>
        <taxon>Bacteria</taxon>
        <taxon>Bacillati</taxon>
        <taxon>Actinomycetota</taxon>
        <taxon>Actinomycetes</taxon>
        <taxon>Micrococcales</taxon>
        <taxon>Dermacoccaceae</taxon>
        <taxon>Flexivirga</taxon>
    </lineage>
</organism>
<dbReference type="SUPFAM" id="SSF49879">
    <property type="entry name" value="SMAD/FHA domain"/>
    <property type="match status" value="1"/>
</dbReference>
<evidence type="ECO:0000256" key="1">
    <source>
        <dbReference type="ARBA" id="ARBA00022553"/>
    </source>
</evidence>
<dbReference type="Gene3D" id="2.60.200.20">
    <property type="match status" value="1"/>
</dbReference>
<evidence type="ECO:0000313" key="4">
    <source>
        <dbReference type="EMBL" id="MBB2891729.1"/>
    </source>
</evidence>
<evidence type="ECO:0000259" key="3">
    <source>
        <dbReference type="PROSITE" id="PS50006"/>
    </source>
</evidence>
<keyword evidence="1" id="KW-0597">Phosphoprotein</keyword>
<proteinExistence type="predicted"/>
<keyword evidence="5" id="KW-1185">Reference proteome</keyword>
<dbReference type="InterPro" id="IPR050923">
    <property type="entry name" value="Cell_Proc_Reg/RNA_Proc"/>
</dbReference>